<dbReference type="Pfam" id="PF00970">
    <property type="entry name" value="FAD_binding_6"/>
    <property type="match status" value="1"/>
</dbReference>
<reference evidence="27 28" key="1">
    <citation type="submission" date="2015-08" db="EMBL/GenBank/DDBJ databases">
        <title>Draft Genome Sequence of Pseudoalteromonas porphyrae UCD-SED14.</title>
        <authorList>
            <person name="Coil D.A."/>
            <person name="Jospin G."/>
            <person name="Lee R.D."/>
            <person name="Eisen J.A."/>
        </authorList>
    </citation>
    <scope>NUCLEOTIDE SEQUENCE [LARGE SCALE GENOMIC DNA]</scope>
    <source>
        <strain evidence="27 28">UCD-SED14</strain>
    </source>
</reference>
<dbReference type="EMBL" id="LHPH01000022">
    <property type="protein sequence ID" value="KPH59981.1"/>
    <property type="molecule type" value="Genomic_DNA"/>
</dbReference>
<dbReference type="Gene3D" id="3.40.50.80">
    <property type="entry name" value="Nucleotide-binding domain of ferredoxin-NADP reductase (FNR) module"/>
    <property type="match status" value="1"/>
</dbReference>
<dbReference type="FunFam" id="3.40.50.80:FF:000010">
    <property type="entry name" value="Flavohemoprotein"/>
    <property type="match status" value="1"/>
</dbReference>
<dbReference type="SUPFAM" id="SSF46458">
    <property type="entry name" value="Globin-like"/>
    <property type="match status" value="1"/>
</dbReference>
<evidence type="ECO:0000256" key="1">
    <source>
        <dbReference type="ARBA" id="ARBA00001970"/>
    </source>
</evidence>
<comment type="cofactor">
    <cofactor evidence="2">
        <name>FAD</name>
        <dbReference type="ChEBI" id="CHEBI:57692"/>
    </cofactor>
</comment>
<dbReference type="SUPFAM" id="SSF63380">
    <property type="entry name" value="Riboflavin synthase domain-like"/>
    <property type="match status" value="1"/>
</dbReference>
<keyword evidence="9 24" id="KW-0561">Oxygen transport</keyword>
<evidence type="ECO:0000256" key="3">
    <source>
        <dbReference type="ARBA" id="ARBA00006401"/>
    </source>
</evidence>
<keyword evidence="12" id="KW-0274">FAD</keyword>
<keyword evidence="7" id="KW-0216">Detoxification</keyword>
<accession>A0A0N0LWZ5</accession>
<organism evidence="27 28">
    <name type="scientific">Pseudoalteromonas porphyrae</name>
    <dbReference type="NCBI Taxonomy" id="187330"/>
    <lineage>
        <taxon>Bacteria</taxon>
        <taxon>Pseudomonadati</taxon>
        <taxon>Pseudomonadota</taxon>
        <taxon>Gammaproteobacteria</taxon>
        <taxon>Alteromonadales</taxon>
        <taxon>Pseudoalteromonadaceae</taxon>
        <taxon>Pseudoalteromonas</taxon>
    </lineage>
</organism>
<comment type="cofactor">
    <cofactor evidence="1">
        <name>heme b</name>
        <dbReference type="ChEBI" id="CHEBI:60344"/>
    </cofactor>
</comment>
<gene>
    <name evidence="27" type="ORF">ADS77_16495</name>
</gene>
<comment type="catalytic activity">
    <reaction evidence="22">
        <text>2 nitric oxide + NADH + 2 O2 = 2 nitrate + NAD(+) + H(+)</text>
        <dbReference type="Rhea" id="RHEA:19469"/>
        <dbReference type="ChEBI" id="CHEBI:15378"/>
        <dbReference type="ChEBI" id="CHEBI:15379"/>
        <dbReference type="ChEBI" id="CHEBI:16480"/>
        <dbReference type="ChEBI" id="CHEBI:17632"/>
        <dbReference type="ChEBI" id="CHEBI:57540"/>
        <dbReference type="ChEBI" id="CHEBI:57945"/>
        <dbReference type="EC" id="1.14.12.17"/>
    </reaction>
</comment>
<evidence type="ECO:0000256" key="7">
    <source>
        <dbReference type="ARBA" id="ARBA00022575"/>
    </source>
</evidence>
<dbReference type="InterPro" id="IPR001433">
    <property type="entry name" value="OxRdtase_FAD/NAD-bd"/>
</dbReference>
<evidence type="ECO:0000259" key="26">
    <source>
        <dbReference type="PROSITE" id="PS51384"/>
    </source>
</evidence>
<evidence type="ECO:0000256" key="12">
    <source>
        <dbReference type="ARBA" id="ARBA00022827"/>
    </source>
</evidence>
<dbReference type="GO" id="GO:0019825">
    <property type="term" value="F:oxygen binding"/>
    <property type="evidence" value="ECO:0007669"/>
    <property type="project" value="InterPro"/>
</dbReference>
<evidence type="ECO:0000256" key="13">
    <source>
        <dbReference type="ARBA" id="ARBA00022857"/>
    </source>
</evidence>
<dbReference type="FunFam" id="1.10.490.10:FF:000003">
    <property type="entry name" value="Flavohemoprotein"/>
    <property type="match status" value="1"/>
</dbReference>
<evidence type="ECO:0000256" key="24">
    <source>
        <dbReference type="RuleBase" id="RU000356"/>
    </source>
</evidence>
<name>A0A0N0LWZ5_9GAMM</name>
<evidence type="ECO:0000313" key="27">
    <source>
        <dbReference type="EMBL" id="KPH59981.1"/>
    </source>
</evidence>
<dbReference type="GO" id="GO:0008941">
    <property type="term" value="F:nitric oxide dioxygenase NAD(P)H activity"/>
    <property type="evidence" value="ECO:0007669"/>
    <property type="project" value="UniProtKB-EC"/>
</dbReference>
<keyword evidence="16" id="KW-0520">NAD</keyword>
<comment type="cofactor">
    <cofactor evidence="21">
        <name>[2Fe-2S] cluster</name>
        <dbReference type="ChEBI" id="CHEBI:190135"/>
    </cofactor>
</comment>
<keyword evidence="15" id="KW-0408">Iron</keyword>
<evidence type="ECO:0000313" key="28">
    <source>
        <dbReference type="Proteomes" id="UP000037848"/>
    </source>
</evidence>
<evidence type="ECO:0000259" key="25">
    <source>
        <dbReference type="PROSITE" id="PS01033"/>
    </source>
</evidence>
<dbReference type="PROSITE" id="PS51384">
    <property type="entry name" value="FAD_FR"/>
    <property type="match status" value="1"/>
</dbReference>
<dbReference type="InterPro" id="IPR012292">
    <property type="entry name" value="Globin/Proto"/>
</dbReference>
<sequence>MLSDKTIEIVKSTVPLLAEAGTVVTDHFYKRMFSHNPELQDIFNMANQRSGRQQFALFNALAAYAQNIDNLGVLKESLARINHKHASMHILPEHYPIVGGHLIGTLKELIPEQFTPEVEYAWREAYALLADICITEEAALYAHSKNNHGGWSGTRRFIIAHKQVESQLVTSFILRPLDSKAVITHKPGQYLGIKVQPDNAQYSEIRQYSISQQSNGKSYRISVKKELLPAPGIVSNYLHSLEEGSFVDLYPPAGDFFLRSEDKPAVLISAGVGQTPMLAMLQTLLSEQSNQPVTYLHACENKQQHSFDQFIREQGEAHARLTHHTWLNQGGEESDFSGLMDVARVAEQLPLAEGDFYICGPSGFMAAIKQQLLTLGVDAARIHYEVFGPHQDL</sequence>
<dbReference type="InterPro" id="IPR009050">
    <property type="entry name" value="Globin-like_sf"/>
</dbReference>
<dbReference type="GO" id="GO:0071500">
    <property type="term" value="P:cellular response to nitrosative stress"/>
    <property type="evidence" value="ECO:0007669"/>
    <property type="project" value="TreeGrafter"/>
</dbReference>
<evidence type="ECO:0000256" key="18">
    <source>
        <dbReference type="ARBA" id="ARBA00030024"/>
    </source>
</evidence>
<evidence type="ECO:0000256" key="21">
    <source>
        <dbReference type="ARBA" id="ARBA00034078"/>
    </source>
</evidence>
<dbReference type="GO" id="GO:0046210">
    <property type="term" value="P:nitric oxide catabolic process"/>
    <property type="evidence" value="ECO:0007669"/>
    <property type="project" value="TreeGrafter"/>
</dbReference>
<dbReference type="RefSeq" id="WP_054455398.1">
    <property type="nucleotide sequence ID" value="NZ_LHPH01000022.1"/>
</dbReference>
<dbReference type="CDD" id="cd08922">
    <property type="entry name" value="FHb-globin"/>
    <property type="match status" value="1"/>
</dbReference>
<dbReference type="AlphaFoldDB" id="A0A0N0LWZ5"/>
<dbReference type="InterPro" id="IPR000971">
    <property type="entry name" value="Globin"/>
</dbReference>
<evidence type="ECO:0000256" key="20">
    <source>
        <dbReference type="ARBA" id="ARBA00033187"/>
    </source>
</evidence>
<dbReference type="GO" id="GO:0020037">
    <property type="term" value="F:heme binding"/>
    <property type="evidence" value="ECO:0007669"/>
    <property type="project" value="InterPro"/>
</dbReference>
<dbReference type="PANTHER" id="PTHR43396:SF3">
    <property type="entry name" value="FLAVOHEMOPROTEIN"/>
    <property type="match status" value="1"/>
</dbReference>
<keyword evidence="28" id="KW-1185">Reference proteome</keyword>
<evidence type="ECO:0000256" key="8">
    <source>
        <dbReference type="ARBA" id="ARBA00022617"/>
    </source>
</evidence>
<dbReference type="STRING" id="187330.AMS58_16230"/>
<dbReference type="InterPro" id="IPR039261">
    <property type="entry name" value="FNR_nucleotide-bd"/>
</dbReference>
<dbReference type="GO" id="GO:0005344">
    <property type="term" value="F:oxygen carrier activity"/>
    <property type="evidence" value="ECO:0007669"/>
    <property type="project" value="UniProtKB-KW"/>
</dbReference>
<comment type="similarity">
    <text evidence="3">In the C-terminal section; belongs to the flavoprotein pyridine nucleotide cytochrome reductase family.</text>
</comment>
<evidence type="ECO:0000256" key="4">
    <source>
        <dbReference type="ARBA" id="ARBA00008414"/>
    </source>
</evidence>
<keyword evidence="11" id="KW-0479">Metal-binding</keyword>
<dbReference type="OrthoDB" id="9801223at2"/>
<evidence type="ECO:0000256" key="11">
    <source>
        <dbReference type="ARBA" id="ARBA00022723"/>
    </source>
</evidence>
<evidence type="ECO:0000256" key="9">
    <source>
        <dbReference type="ARBA" id="ARBA00022621"/>
    </source>
</evidence>
<evidence type="ECO:0000256" key="10">
    <source>
        <dbReference type="ARBA" id="ARBA00022630"/>
    </source>
</evidence>
<dbReference type="GO" id="GO:0071949">
    <property type="term" value="F:FAD binding"/>
    <property type="evidence" value="ECO:0007669"/>
    <property type="project" value="TreeGrafter"/>
</dbReference>
<dbReference type="PRINTS" id="PR00410">
    <property type="entry name" value="PHEHYDRXLASE"/>
</dbReference>
<dbReference type="InterPro" id="IPR008333">
    <property type="entry name" value="Cbr1-like_FAD-bd_dom"/>
</dbReference>
<evidence type="ECO:0000256" key="23">
    <source>
        <dbReference type="ARBA" id="ARBA00049433"/>
    </source>
</evidence>
<dbReference type="GO" id="GO:0009636">
    <property type="term" value="P:response to toxic substance"/>
    <property type="evidence" value="ECO:0007669"/>
    <property type="project" value="UniProtKB-KW"/>
</dbReference>
<dbReference type="SUPFAM" id="SSF52343">
    <property type="entry name" value="Ferredoxin reductase-like, C-terminal NADP-linked domain"/>
    <property type="match status" value="1"/>
</dbReference>
<feature type="domain" description="FAD-binding FR-type" evidence="26">
    <location>
        <begin position="152"/>
        <end position="259"/>
    </location>
</feature>
<dbReference type="GO" id="GO:0046872">
    <property type="term" value="F:metal ion binding"/>
    <property type="evidence" value="ECO:0007669"/>
    <property type="project" value="UniProtKB-KW"/>
</dbReference>
<comment type="caution">
    <text evidence="27">The sequence shown here is derived from an EMBL/GenBank/DDBJ whole genome shotgun (WGS) entry which is preliminary data.</text>
</comment>
<evidence type="ECO:0000256" key="6">
    <source>
        <dbReference type="ARBA" id="ARBA00014637"/>
    </source>
</evidence>
<keyword evidence="10" id="KW-0285">Flavoprotein</keyword>
<dbReference type="InterPro" id="IPR017938">
    <property type="entry name" value="Riboflavin_synthase-like_b-brl"/>
</dbReference>
<keyword evidence="24" id="KW-0813">Transport</keyword>
<dbReference type="NCBIfam" id="NF009805">
    <property type="entry name" value="PRK13289.1"/>
    <property type="match status" value="1"/>
</dbReference>
<evidence type="ECO:0000256" key="2">
    <source>
        <dbReference type="ARBA" id="ARBA00001974"/>
    </source>
</evidence>
<proteinExistence type="inferred from homology"/>
<dbReference type="Gene3D" id="2.40.30.10">
    <property type="entry name" value="Translation factors"/>
    <property type="match status" value="1"/>
</dbReference>
<evidence type="ECO:0000256" key="19">
    <source>
        <dbReference type="ARBA" id="ARBA00030929"/>
    </source>
</evidence>
<protein>
    <recommendedName>
        <fullName evidence="6">Flavohemoprotein</fullName>
        <ecNumber evidence="5">1.14.12.17</ecNumber>
    </recommendedName>
    <alternativeName>
        <fullName evidence="19">Flavohemoglobin</fullName>
    </alternativeName>
    <alternativeName>
        <fullName evidence="18">Hemoglobin-like protein</fullName>
    </alternativeName>
    <alternativeName>
        <fullName evidence="20">Nitric oxide dioxygenase</fullName>
    </alternativeName>
</protein>
<evidence type="ECO:0000256" key="22">
    <source>
        <dbReference type="ARBA" id="ARBA00048649"/>
    </source>
</evidence>
<dbReference type="CDD" id="cd06184">
    <property type="entry name" value="flavohem_like_fad_nad_binding"/>
    <property type="match status" value="1"/>
</dbReference>
<dbReference type="InterPro" id="IPR017927">
    <property type="entry name" value="FAD-bd_FR_type"/>
</dbReference>
<dbReference type="Pfam" id="PF00175">
    <property type="entry name" value="NAD_binding_1"/>
    <property type="match status" value="1"/>
</dbReference>
<dbReference type="PATRIC" id="fig|187330.3.peg.1942"/>
<evidence type="ECO:0000256" key="15">
    <source>
        <dbReference type="ARBA" id="ARBA00023004"/>
    </source>
</evidence>
<dbReference type="PROSITE" id="PS01033">
    <property type="entry name" value="GLOBIN"/>
    <property type="match status" value="1"/>
</dbReference>
<dbReference type="PANTHER" id="PTHR43396">
    <property type="entry name" value="FLAVOHEMOPROTEIN"/>
    <property type="match status" value="1"/>
</dbReference>
<keyword evidence="14 27" id="KW-0560">Oxidoreductase</keyword>
<dbReference type="Gene3D" id="1.10.490.10">
    <property type="entry name" value="Globins"/>
    <property type="match status" value="1"/>
</dbReference>
<comment type="similarity">
    <text evidence="4">Belongs to the globin family. Two-domain flavohemoproteins subfamily.</text>
</comment>
<evidence type="ECO:0000256" key="14">
    <source>
        <dbReference type="ARBA" id="ARBA00023002"/>
    </source>
</evidence>
<dbReference type="FunFam" id="2.40.30.10:FF:000034">
    <property type="entry name" value="Flavohemoprotein"/>
    <property type="match status" value="1"/>
</dbReference>
<keyword evidence="13" id="KW-0521">NADP</keyword>
<keyword evidence="8 24" id="KW-0349">Heme</keyword>
<dbReference type="EC" id="1.14.12.17" evidence="5"/>
<feature type="domain" description="Globin" evidence="25">
    <location>
        <begin position="1"/>
        <end position="138"/>
    </location>
</feature>
<evidence type="ECO:0000256" key="16">
    <source>
        <dbReference type="ARBA" id="ARBA00023027"/>
    </source>
</evidence>
<comment type="function">
    <text evidence="17">Is involved in NO detoxification in an aerobic process, termed nitric oxide dioxygenase (NOD) reaction that utilizes O(2) and NAD(P)H to convert NO to nitrate, which protects the bacterium from various noxious nitrogen compounds. Therefore, plays a central role in the inducible response to nitrosative stress.</text>
</comment>
<dbReference type="Proteomes" id="UP000037848">
    <property type="component" value="Unassembled WGS sequence"/>
</dbReference>
<comment type="catalytic activity">
    <reaction evidence="23">
        <text>2 nitric oxide + NADPH + 2 O2 = 2 nitrate + NADP(+) + H(+)</text>
        <dbReference type="Rhea" id="RHEA:19465"/>
        <dbReference type="ChEBI" id="CHEBI:15378"/>
        <dbReference type="ChEBI" id="CHEBI:15379"/>
        <dbReference type="ChEBI" id="CHEBI:16480"/>
        <dbReference type="ChEBI" id="CHEBI:17632"/>
        <dbReference type="ChEBI" id="CHEBI:57783"/>
        <dbReference type="ChEBI" id="CHEBI:58349"/>
        <dbReference type="EC" id="1.14.12.17"/>
    </reaction>
</comment>
<evidence type="ECO:0000256" key="5">
    <source>
        <dbReference type="ARBA" id="ARBA00012229"/>
    </source>
</evidence>
<dbReference type="Pfam" id="PF00042">
    <property type="entry name" value="Globin"/>
    <property type="match status" value="1"/>
</dbReference>
<evidence type="ECO:0000256" key="17">
    <source>
        <dbReference type="ARBA" id="ARBA00025094"/>
    </source>
</evidence>